<evidence type="ECO:0000313" key="3">
    <source>
        <dbReference type="Proteomes" id="UP000295604"/>
    </source>
</evidence>
<name>A0A4R8TR10_9PEZI</name>
<protein>
    <submittedName>
        <fullName evidence="2">Uncharacterized protein</fullName>
    </submittedName>
</protein>
<dbReference type="EMBL" id="QAPF01000024">
    <property type="protein sequence ID" value="TEA21044.1"/>
    <property type="molecule type" value="Genomic_DNA"/>
</dbReference>
<keyword evidence="1" id="KW-0732">Signal</keyword>
<sequence>MISNLVQYLALSFALSSSVVAVPGNRINCESSHLDVVFCAYKVSLAGAYGYTKNCCGEGALYDDDPAGPICCTTKPADFASCCSAGNTRNTYMVTIEP</sequence>
<dbReference type="Proteomes" id="UP000295604">
    <property type="component" value="Unassembled WGS sequence"/>
</dbReference>
<accession>A0A4R8TR10</accession>
<reference evidence="2 3" key="1">
    <citation type="submission" date="2018-11" db="EMBL/GenBank/DDBJ databases">
        <title>Genome sequence and assembly of Colletotrichum sidae.</title>
        <authorList>
            <person name="Gan P."/>
            <person name="Shirasu K."/>
        </authorList>
    </citation>
    <scope>NUCLEOTIDE SEQUENCE [LARGE SCALE GENOMIC DNA]</scope>
    <source>
        <strain evidence="2 3">CBS 518.97</strain>
    </source>
</reference>
<evidence type="ECO:0000313" key="2">
    <source>
        <dbReference type="EMBL" id="TEA21044.1"/>
    </source>
</evidence>
<comment type="caution">
    <text evidence="2">The sequence shown here is derived from an EMBL/GenBank/DDBJ whole genome shotgun (WGS) entry which is preliminary data.</text>
</comment>
<feature type="chain" id="PRO_5020388906" evidence="1">
    <location>
        <begin position="22"/>
        <end position="98"/>
    </location>
</feature>
<gene>
    <name evidence="2" type="ORF">C8034_v007488</name>
</gene>
<feature type="signal peptide" evidence="1">
    <location>
        <begin position="1"/>
        <end position="21"/>
    </location>
</feature>
<proteinExistence type="predicted"/>
<keyword evidence="3" id="KW-1185">Reference proteome</keyword>
<organism evidence="2 3">
    <name type="scientific">Colletotrichum sidae</name>
    <dbReference type="NCBI Taxonomy" id="1347389"/>
    <lineage>
        <taxon>Eukaryota</taxon>
        <taxon>Fungi</taxon>
        <taxon>Dikarya</taxon>
        <taxon>Ascomycota</taxon>
        <taxon>Pezizomycotina</taxon>
        <taxon>Sordariomycetes</taxon>
        <taxon>Hypocreomycetidae</taxon>
        <taxon>Glomerellales</taxon>
        <taxon>Glomerellaceae</taxon>
        <taxon>Colletotrichum</taxon>
        <taxon>Colletotrichum orbiculare species complex</taxon>
    </lineage>
</organism>
<evidence type="ECO:0000256" key="1">
    <source>
        <dbReference type="SAM" id="SignalP"/>
    </source>
</evidence>
<dbReference type="AlphaFoldDB" id="A0A4R8TR10"/>